<comment type="subcellular location">
    <subcellularLocation>
        <location evidence="1 6">Secreted</location>
        <location evidence="1 6">Cell wall</location>
    </subcellularLocation>
</comment>
<dbReference type="Proteomes" id="UP000053558">
    <property type="component" value="Unassembled WGS sequence"/>
</dbReference>
<evidence type="ECO:0000313" key="7">
    <source>
        <dbReference type="EMBL" id="EIW83013.1"/>
    </source>
</evidence>
<dbReference type="GO" id="GO:0005199">
    <property type="term" value="F:structural constituent of cell wall"/>
    <property type="evidence" value="ECO:0007669"/>
    <property type="project" value="InterPro"/>
</dbReference>
<name>A0A5M3MV65_CONPW</name>
<evidence type="ECO:0000256" key="4">
    <source>
        <dbReference type="ARBA" id="ARBA00022525"/>
    </source>
</evidence>
<protein>
    <recommendedName>
        <fullName evidence="6">Hydrophobin</fullName>
    </recommendedName>
</protein>
<dbReference type="RefSeq" id="XP_007766890.1">
    <property type="nucleotide sequence ID" value="XM_007768700.1"/>
</dbReference>
<keyword evidence="4 6" id="KW-0964">Secreted</keyword>
<dbReference type="GO" id="GO:0009277">
    <property type="term" value="C:fungal-type cell wall"/>
    <property type="evidence" value="ECO:0007669"/>
    <property type="project" value="InterPro"/>
</dbReference>
<dbReference type="SMART" id="SM00075">
    <property type="entry name" value="HYDRO"/>
    <property type="match status" value="1"/>
</dbReference>
<dbReference type="OMA" id="CCASTEP"/>
<dbReference type="CDD" id="cd23507">
    <property type="entry name" value="hydrophobin_I"/>
    <property type="match status" value="1"/>
</dbReference>
<evidence type="ECO:0000256" key="6">
    <source>
        <dbReference type="RuleBase" id="RU365009"/>
    </source>
</evidence>
<dbReference type="AlphaFoldDB" id="A0A5M3MV65"/>
<feature type="chain" id="PRO_5024484453" description="Hydrophobin" evidence="6">
    <location>
        <begin position="18"/>
        <end position="104"/>
    </location>
</feature>
<sequence>MIARVLAVVPFAVLALAASSGQCNTGSAHCCNSVKQASDKSMTDMLGLVGIVLEDVTGQIGVDCSPLDLLSSGGGQCNQHPVCCTDNQFNGFINLGCSPININA</sequence>
<proteinExistence type="inferred from homology"/>
<keyword evidence="5 6" id="KW-1015">Disulfide bond</keyword>
<evidence type="ECO:0000256" key="3">
    <source>
        <dbReference type="ARBA" id="ARBA00022512"/>
    </source>
</evidence>
<dbReference type="Pfam" id="PF01185">
    <property type="entry name" value="Hydrophobin"/>
    <property type="match status" value="1"/>
</dbReference>
<evidence type="ECO:0000313" key="8">
    <source>
        <dbReference type="Proteomes" id="UP000053558"/>
    </source>
</evidence>
<evidence type="ECO:0000256" key="5">
    <source>
        <dbReference type="ARBA" id="ARBA00023157"/>
    </source>
</evidence>
<comment type="caution">
    <text evidence="7">The sequence shown here is derived from an EMBL/GenBank/DDBJ whole genome shotgun (WGS) entry which is preliminary data.</text>
</comment>
<dbReference type="OrthoDB" id="4225815at2759"/>
<keyword evidence="3 6" id="KW-0134">Cell wall</keyword>
<keyword evidence="6" id="KW-0732">Signal</keyword>
<dbReference type="EMBL" id="JH711576">
    <property type="protein sequence ID" value="EIW83013.1"/>
    <property type="molecule type" value="Genomic_DNA"/>
</dbReference>
<evidence type="ECO:0000256" key="1">
    <source>
        <dbReference type="ARBA" id="ARBA00004191"/>
    </source>
</evidence>
<dbReference type="KEGG" id="cput:CONPUDRAFT_121302"/>
<gene>
    <name evidence="7" type="ORF">CONPUDRAFT_121302</name>
</gene>
<evidence type="ECO:0000256" key="2">
    <source>
        <dbReference type="ARBA" id="ARBA00010446"/>
    </source>
</evidence>
<organism evidence="7 8">
    <name type="scientific">Coniophora puteana (strain RWD-64-598)</name>
    <name type="common">Brown rot fungus</name>
    <dbReference type="NCBI Taxonomy" id="741705"/>
    <lineage>
        <taxon>Eukaryota</taxon>
        <taxon>Fungi</taxon>
        <taxon>Dikarya</taxon>
        <taxon>Basidiomycota</taxon>
        <taxon>Agaricomycotina</taxon>
        <taxon>Agaricomycetes</taxon>
        <taxon>Agaricomycetidae</taxon>
        <taxon>Boletales</taxon>
        <taxon>Coniophorineae</taxon>
        <taxon>Coniophoraceae</taxon>
        <taxon>Coniophora</taxon>
    </lineage>
</organism>
<accession>A0A5M3MV65</accession>
<keyword evidence="8" id="KW-1185">Reference proteome</keyword>
<dbReference type="GeneID" id="19199604"/>
<reference evidence="8" key="1">
    <citation type="journal article" date="2012" name="Science">
        <title>The Paleozoic origin of enzymatic lignin decomposition reconstructed from 31 fungal genomes.</title>
        <authorList>
            <person name="Floudas D."/>
            <person name="Binder M."/>
            <person name="Riley R."/>
            <person name="Barry K."/>
            <person name="Blanchette R.A."/>
            <person name="Henrissat B."/>
            <person name="Martinez A.T."/>
            <person name="Otillar R."/>
            <person name="Spatafora J.W."/>
            <person name="Yadav J.S."/>
            <person name="Aerts A."/>
            <person name="Benoit I."/>
            <person name="Boyd A."/>
            <person name="Carlson A."/>
            <person name="Copeland A."/>
            <person name="Coutinho P.M."/>
            <person name="de Vries R.P."/>
            <person name="Ferreira P."/>
            <person name="Findley K."/>
            <person name="Foster B."/>
            <person name="Gaskell J."/>
            <person name="Glotzer D."/>
            <person name="Gorecki P."/>
            <person name="Heitman J."/>
            <person name="Hesse C."/>
            <person name="Hori C."/>
            <person name="Igarashi K."/>
            <person name="Jurgens J.A."/>
            <person name="Kallen N."/>
            <person name="Kersten P."/>
            <person name="Kohler A."/>
            <person name="Kuees U."/>
            <person name="Kumar T.K.A."/>
            <person name="Kuo A."/>
            <person name="LaButti K."/>
            <person name="Larrondo L.F."/>
            <person name="Lindquist E."/>
            <person name="Ling A."/>
            <person name="Lombard V."/>
            <person name="Lucas S."/>
            <person name="Lundell T."/>
            <person name="Martin R."/>
            <person name="McLaughlin D.J."/>
            <person name="Morgenstern I."/>
            <person name="Morin E."/>
            <person name="Murat C."/>
            <person name="Nagy L.G."/>
            <person name="Nolan M."/>
            <person name="Ohm R.A."/>
            <person name="Patyshakuliyeva A."/>
            <person name="Rokas A."/>
            <person name="Ruiz-Duenas F.J."/>
            <person name="Sabat G."/>
            <person name="Salamov A."/>
            <person name="Samejima M."/>
            <person name="Schmutz J."/>
            <person name="Slot J.C."/>
            <person name="St John F."/>
            <person name="Stenlid J."/>
            <person name="Sun H."/>
            <person name="Sun S."/>
            <person name="Syed K."/>
            <person name="Tsang A."/>
            <person name="Wiebenga A."/>
            <person name="Young D."/>
            <person name="Pisabarro A."/>
            <person name="Eastwood D.C."/>
            <person name="Martin F."/>
            <person name="Cullen D."/>
            <person name="Grigoriev I.V."/>
            <person name="Hibbett D.S."/>
        </authorList>
    </citation>
    <scope>NUCLEOTIDE SEQUENCE [LARGE SCALE GENOMIC DNA]</scope>
    <source>
        <strain evidence="8">RWD-64-598 SS2</strain>
    </source>
</reference>
<feature type="signal peptide" evidence="6">
    <location>
        <begin position="1"/>
        <end position="17"/>
    </location>
</feature>
<dbReference type="InterPro" id="IPR001338">
    <property type="entry name" value="Class_I_Hydrophobin"/>
</dbReference>
<comment type="similarity">
    <text evidence="2 6">Belongs to the fungal hydrophobin family.</text>
</comment>